<accession>A0ABY8VCV9</accession>
<dbReference type="InterPro" id="IPR029052">
    <property type="entry name" value="Metallo-depent_PP-like"/>
</dbReference>
<dbReference type="Proteomes" id="UP001225598">
    <property type="component" value="Chromosome"/>
</dbReference>
<keyword evidence="2" id="KW-1185">Reference proteome</keyword>
<sequence>MHHAPFSQGSHTHDDDVIALREGLAPVFSEVGVDLVLSGHDHIYTRTHLMEGTVPQKPETLPAIGDRLVPTDGQVLYVTSTTSSGSKYYNFHDQQGGERANLTRDAVAGTDSELPTTAFWAQDYTPDFSNIQISPSELTVTTHNVYSPELVDEVTISKEGTPAPTTPGATIQPVAEDPSALQAKLAQFGISQDRLLDWLKEVLVAGNGSIAVLVPYYRQILNFFGARF</sequence>
<proteinExistence type="predicted"/>
<evidence type="ECO:0000313" key="1">
    <source>
        <dbReference type="EMBL" id="WIM67167.1"/>
    </source>
</evidence>
<dbReference type="EMBL" id="CP126969">
    <property type="protein sequence ID" value="WIM67167.1"/>
    <property type="molecule type" value="Genomic_DNA"/>
</dbReference>
<dbReference type="Gene3D" id="3.60.21.10">
    <property type="match status" value="1"/>
</dbReference>
<organism evidence="1 2">
    <name type="scientific">Corynebacterium breve</name>
    <dbReference type="NCBI Taxonomy" id="3049799"/>
    <lineage>
        <taxon>Bacteria</taxon>
        <taxon>Bacillati</taxon>
        <taxon>Actinomycetota</taxon>
        <taxon>Actinomycetes</taxon>
        <taxon>Mycobacteriales</taxon>
        <taxon>Corynebacteriaceae</taxon>
        <taxon>Corynebacterium</taxon>
    </lineage>
</organism>
<reference evidence="1 2" key="1">
    <citation type="submission" date="2023-05" db="EMBL/GenBank/DDBJ databases">
        <title>Corynebacterium suedekumii sp. nov. and Corynebacterium breve sp. nov. isolated from raw cow's milk.</title>
        <authorList>
            <person name="Baer M.K."/>
            <person name="Mehl L."/>
            <person name="Hellmuth R."/>
            <person name="Marke G."/>
            <person name="Lipski A."/>
        </authorList>
    </citation>
    <scope>NUCLEOTIDE SEQUENCE [LARGE SCALE GENOMIC DNA]</scope>
    <source>
        <strain evidence="1 2">R4</strain>
    </source>
</reference>
<dbReference type="RefSeq" id="WP_284824057.1">
    <property type="nucleotide sequence ID" value="NZ_CP126969.1"/>
</dbReference>
<protein>
    <recommendedName>
        <fullName evidence="3">Calcineurin-like phosphoesterase domain-containing protein</fullName>
    </recommendedName>
</protein>
<name>A0ABY8VCV9_9CORY</name>
<dbReference type="SUPFAM" id="SSF56300">
    <property type="entry name" value="Metallo-dependent phosphatases"/>
    <property type="match status" value="1"/>
</dbReference>
<evidence type="ECO:0008006" key="3">
    <source>
        <dbReference type="Google" id="ProtNLM"/>
    </source>
</evidence>
<gene>
    <name evidence="1" type="ORF">QP027_08530</name>
</gene>
<evidence type="ECO:0000313" key="2">
    <source>
        <dbReference type="Proteomes" id="UP001225598"/>
    </source>
</evidence>